<dbReference type="EMBL" id="CP032427">
    <property type="protein sequence ID" value="AYC36029.1"/>
    <property type="molecule type" value="Genomic_DNA"/>
</dbReference>
<dbReference type="Proteomes" id="UP000265765">
    <property type="component" value="Chromosome"/>
</dbReference>
<dbReference type="KEGG" id="sge:DWG14_00237"/>
<evidence type="ECO:0000313" key="2">
    <source>
        <dbReference type="Proteomes" id="UP000265765"/>
    </source>
</evidence>
<accession>A0AAI8KUZ2</accession>
<dbReference type="GeneID" id="91287233"/>
<protein>
    <submittedName>
        <fullName evidence="1">Uncharacterized protein</fullName>
    </submittedName>
</protein>
<proteinExistence type="predicted"/>
<reference evidence="1 2" key="1">
    <citation type="submission" date="2018-09" db="EMBL/GenBank/DDBJ databases">
        <title>Production of Trimethoprim by Streptomyces sp. 3E-1.</title>
        <authorList>
            <person name="Kang H.J."/>
            <person name="Kim S.B."/>
        </authorList>
    </citation>
    <scope>NUCLEOTIDE SEQUENCE [LARGE SCALE GENOMIC DNA]</scope>
    <source>
        <strain evidence="1 2">3E-1</strain>
    </source>
</reference>
<dbReference type="AlphaFoldDB" id="A0AAI8KUZ2"/>
<organism evidence="1 2">
    <name type="scientific">Streptomyces griseorubiginosus</name>
    <dbReference type="NCBI Taxonomy" id="67304"/>
    <lineage>
        <taxon>Bacteria</taxon>
        <taxon>Bacillati</taxon>
        <taxon>Actinomycetota</taxon>
        <taxon>Actinomycetes</taxon>
        <taxon>Kitasatosporales</taxon>
        <taxon>Streptomycetaceae</taxon>
        <taxon>Streptomyces</taxon>
    </lineage>
</organism>
<dbReference type="RefSeq" id="WP_162637204.1">
    <property type="nucleotide sequence ID" value="NZ_CP032427.1"/>
</dbReference>
<sequence length="92" mass="9458">MSFTVVETMASEPPSVHAREHMVTMRHGVDPHRGLVASGASAARTGAWDAFLGSGHPGVDLVDRLARGVVGGMPQGADDVAVAGVSGRPWQA</sequence>
<gene>
    <name evidence="1" type="ORF">DWG14_00237</name>
</gene>
<evidence type="ECO:0000313" key="1">
    <source>
        <dbReference type="EMBL" id="AYC36029.1"/>
    </source>
</evidence>
<name>A0AAI8KUZ2_9ACTN</name>